<evidence type="ECO:0000256" key="3">
    <source>
        <dbReference type="ARBA" id="ARBA00022840"/>
    </source>
</evidence>
<evidence type="ECO:0000313" key="8">
    <source>
        <dbReference type="Proteomes" id="UP000215027"/>
    </source>
</evidence>
<dbReference type="Gene3D" id="3.30.470.20">
    <property type="entry name" value="ATP-grasp fold, B domain"/>
    <property type="match status" value="1"/>
</dbReference>
<dbReference type="GO" id="GO:0043758">
    <property type="term" value="F:acetate-CoA ligase (ADP-forming) activity"/>
    <property type="evidence" value="ECO:0007669"/>
    <property type="project" value="UniProtKB-EC"/>
</dbReference>
<comment type="similarity">
    <text evidence="4">In the N-terminal section; belongs to the acetate CoA ligase alpha subunit family.</text>
</comment>
<organism evidence="7 8">
    <name type="scientific">Candidatus Promineifilum breve</name>
    <dbReference type="NCBI Taxonomy" id="1806508"/>
    <lineage>
        <taxon>Bacteria</taxon>
        <taxon>Bacillati</taxon>
        <taxon>Chloroflexota</taxon>
        <taxon>Ardenticatenia</taxon>
        <taxon>Candidatus Promineifilales</taxon>
        <taxon>Candidatus Promineifilaceae</taxon>
        <taxon>Candidatus Promineifilum</taxon>
    </lineage>
</organism>
<dbReference type="EMBL" id="LN890656">
    <property type="protein sequence ID" value="CUS05666.1"/>
    <property type="molecule type" value="Genomic_DNA"/>
</dbReference>
<dbReference type="Gene3D" id="3.30.1490.20">
    <property type="entry name" value="ATP-grasp fold, A domain"/>
    <property type="match status" value="1"/>
</dbReference>
<dbReference type="InterPro" id="IPR043938">
    <property type="entry name" value="Ligase_CoA_dom"/>
</dbReference>
<dbReference type="InterPro" id="IPR051538">
    <property type="entry name" value="Acyl-CoA_Synth/Transferase"/>
</dbReference>
<dbReference type="Pfam" id="PF19045">
    <property type="entry name" value="Ligase_CoA_2"/>
    <property type="match status" value="1"/>
</dbReference>
<proteinExistence type="inferred from homology"/>
<keyword evidence="3 5" id="KW-0067">ATP-binding</keyword>
<evidence type="ECO:0000256" key="1">
    <source>
        <dbReference type="ARBA" id="ARBA00022598"/>
    </source>
</evidence>
<dbReference type="PROSITE" id="PS50975">
    <property type="entry name" value="ATP_GRASP"/>
    <property type="match status" value="1"/>
</dbReference>
<evidence type="ECO:0000256" key="5">
    <source>
        <dbReference type="PROSITE-ProRule" id="PRU00409"/>
    </source>
</evidence>
<feature type="domain" description="ATP-grasp" evidence="6">
    <location>
        <begin position="502"/>
        <end position="538"/>
    </location>
</feature>
<accession>A0A160T5V7</accession>
<dbReference type="InterPro" id="IPR011761">
    <property type="entry name" value="ATP-grasp"/>
</dbReference>
<sequence>MSLPIDPTLRPFFDPTGIAVIGASTAPTKLGFGVARNLAQSGYPGAIHFVNPRGGRLLERPIYPTIADVPDPVDLAVIIVPAPQVAETLAAVGRRGIRAAIIASGGFRETGPAGAALEQECLRVAREHAIRLIGPNCVGLINTHRPLDTTFLPPPGPTPGDVAFLSHSGAICAAVIDWARGQGFGLSHLISLGNQIDVRETDTLAAVAADPHTKVITLYLEGIDDGRRFVRTAREVTRHKPVIALKVGRYSSGRRAVASHTGALAGAESAFNAAFRRAGVIRANTVEELFDWAKALAWCPLPAGPEVAVLTNAGGPGVTAADALESHGLRLAALRPETEAALRAALPPDASVRNPVDMLAAATAGQYVESLRILLDDPGVHSVMVILPPPPMESAGGVARALIPNIFAANKPVVIALMGERMIQEAVEYFRAAHVPEYRFPERAASALAVLTERAERMRADAGDIVRPPLTDTRPDEARAALDAYRAAAGDAADFLPYEVVDSLLAAYGIPTPRVALATTADEAVDLAWQLGFPVALKVASPDIVHKTEAGGVLLNLVEPDAVEQGFAAILSNARAAAPAARVDGVYVQRMITFGQEVIVGAVQDPQFGPVVMFGSGGVEVEGLRDVEFCLAPVSEGEAAGLLASTWAGRRLAGFRNLPPADRAAILGIIRRLGQLAADFPELSEIELNPVRVLPEGQGAYAVDARARLGDDR</sequence>
<dbReference type="SUPFAM" id="SSF56059">
    <property type="entry name" value="Glutathione synthetase ATP-binding domain-like"/>
    <property type="match status" value="1"/>
</dbReference>
<dbReference type="OrthoDB" id="9807426at2"/>
<dbReference type="RefSeq" id="WP_157913305.1">
    <property type="nucleotide sequence ID" value="NZ_LN890656.1"/>
</dbReference>
<dbReference type="GO" id="GO:0046872">
    <property type="term" value="F:metal ion binding"/>
    <property type="evidence" value="ECO:0007669"/>
    <property type="project" value="InterPro"/>
</dbReference>
<keyword evidence="2 5" id="KW-0547">Nucleotide-binding</keyword>
<dbReference type="SUPFAM" id="SSF51735">
    <property type="entry name" value="NAD(P)-binding Rossmann-fold domains"/>
    <property type="match status" value="1"/>
</dbReference>
<dbReference type="FunFam" id="3.30.1490.20:FF:000020">
    <property type="entry name" value="Protein lysine acetyltransferase"/>
    <property type="match status" value="1"/>
</dbReference>
<dbReference type="InterPro" id="IPR032875">
    <property type="entry name" value="Succ_CoA_lig_flav_dom"/>
</dbReference>
<dbReference type="PANTHER" id="PTHR43334">
    <property type="entry name" value="ACETATE--COA LIGASE [ADP-FORMING]"/>
    <property type="match status" value="1"/>
</dbReference>
<gene>
    <name evidence="7" type="ORF">CFX0092_B0132</name>
</gene>
<dbReference type="Gene3D" id="3.40.50.261">
    <property type="entry name" value="Succinyl-CoA synthetase domains"/>
    <property type="match status" value="2"/>
</dbReference>
<dbReference type="PANTHER" id="PTHR43334:SF1">
    <property type="entry name" value="3-HYDROXYPROPIONATE--COA LIGASE [ADP-FORMING]"/>
    <property type="match status" value="1"/>
</dbReference>
<evidence type="ECO:0000259" key="6">
    <source>
        <dbReference type="PROSITE" id="PS50975"/>
    </source>
</evidence>
<dbReference type="Pfam" id="PF13607">
    <property type="entry name" value="Succ_CoA_lig"/>
    <property type="match status" value="1"/>
</dbReference>
<dbReference type="Proteomes" id="UP000215027">
    <property type="component" value="Chromosome II"/>
</dbReference>
<dbReference type="SUPFAM" id="SSF52210">
    <property type="entry name" value="Succinyl-CoA synthetase domains"/>
    <property type="match status" value="2"/>
</dbReference>
<dbReference type="InterPro" id="IPR003781">
    <property type="entry name" value="CoA-bd"/>
</dbReference>
<dbReference type="Pfam" id="PF13380">
    <property type="entry name" value="CoA_binding_2"/>
    <property type="match status" value="1"/>
</dbReference>
<dbReference type="KEGG" id="pbf:CFX0092_B0132"/>
<dbReference type="Gene3D" id="3.40.50.720">
    <property type="entry name" value="NAD(P)-binding Rossmann-like Domain"/>
    <property type="match status" value="1"/>
</dbReference>
<dbReference type="InterPro" id="IPR036291">
    <property type="entry name" value="NAD(P)-bd_dom_sf"/>
</dbReference>
<evidence type="ECO:0000256" key="2">
    <source>
        <dbReference type="ARBA" id="ARBA00022741"/>
    </source>
</evidence>
<evidence type="ECO:0000256" key="4">
    <source>
        <dbReference type="ARBA" id="ARBA00060888"/>
    </source>
</evidence>
<reference evidence="7" key="1">
    <citation type="submission" date="2016-01" db="EMBL/GenBank/DDBJ databases">
        <authorList>
            <person name="Mcilroy J.S."/>
            <person name="Karst M S."/>
            <person name="Albertsen M."/>
        </authorList>
    </citation>
    <scope>NUCLEOTIDE SEQUENCE</scope>
    <source>
        <strain evidence="7">Cfx-K</strain>
    </source>
</reference>
<dbReference type="SMART" id="SM00881">
    <property type="entry name" value="CoA_binding"/>
    <property type="match status" value="1"/>
</dbReference>
<keyword evidence="1 7" id="KW-0436">Ligase</keyword>
<dbReference type="GO" id="GO:0005524">
    <property type="term" value="F:ATP binding"/>
    <property type="evidence" value="ECO:0007669"/>
    <property type="project" value="UniProtKB-UniRule"/>
</dbReference>
<dbReference type="Pfam" id="PF13549">
    <property type="entry name" value="ATP-grasp_5"/>
    <property type="match status" value="1"/>
</dbReference>
<dbReference type="InterPro" id="IPR013815">
    <property type="entry name" value="ATP_grasp_subdomain_1"/>
</dbReference>
<dbReference type="AlphaFoldDB" id="A0A160T5V7"/>
<keyword evidence="8" id="KW-1185">Reference proteome</keyword>
<evidence type="ECO:0000313" key="7">
    <source>
        <dbReference type="EMBL" id="CUS05666.1"/>
    </source>
</evidence>
<dbReference type="EC" id="6.2.1.13" evidence="7"/>
<name>A0A160T5V7_9CHLR</name>
<dbReference type="InterPro" id="IPR016102">
    <property type="entry name" value="Succinyl-CoA_synth-like"/>
</dbReference>
<protein>
    <submittedName>
        <fullName evidence="7">Acetyl coenzyme A synthetase (ADP forming), alpha domain protein</fullName>
        <ecNumber evidence="7">6.2.1.13</ecNumber>
    </submittedName>
</protein>